<dbReference type="GO" id="GO:0006747">
    <property type="term" value="P:FAD biosynthetic process"/>
    <property type="evidence" value="ECO:0007669"/>
    <property type="project" value="UniProtKB-UniRule"/>
</dbReference>
<dbReference type="GO" id="GO:0005524">
    <property type="term" value="F:ATP binding"/>
    <property type="evidence" value="ECO:0007669"/>
    <property type="project" value="UniProtKB-UniRule"/>
</dbReference>
<keyword evidence="10 15" id="KW-0274">FAD</keyword>
<dbReference type="Gene3D" id="3.40.50.620">
    <property type="entry name" value="HUPs"/>
    <property type="match status" value="1"/>
</dbReference>
<dbReference type="FunFam" id="3.40.50.620:FF:000021">
    <property type="entry name" value="Riboflavin biosynthesis protein"/>
    <property type="match status" value="1"/>
</dbReference>
<evidence type="ECO:0000256" key="2">
    <source>
        <dbReference type="ARBA" id="ARBA00004726"/>
    </source>
</evidence>
<comment type="pathway">
    <text evidence="3 15">Cofactor biosynthesis; FMN biosynthesis; FMN from riboflavin (ATP route): step 1/1.</text>
</comment>
<protein>
    <recommendedName>
        <fullName evidence="15">Riboflavin biosynthesis protein</fullName>
    </recommendedName>
    <domain>
        <recommendedName>
            <fullName evidence="15">Riboflavin kinase</fullName>
            <ecNumber evidence="15">2.7.1.26</ecNumber>
        </recommendedName>
        <alternativeName>
            <fullName evidence="15">Flavokinase</fullName>
        </alternativeName>
    </domain>
    <domain>
        <recommendedName>
            <fullName evidence="15">FMN adenylyltransferase</fullName>
            <ecNumber evidence="15">2.7.7.2</ecNumber>
        </recommendedName>
        <alternativeName>
            <fullName evidence="15">FAD pyrophosphorylase</fullName>
        </alternativeName>
        <alternativeName>
            <fullName evidence="15">FAD synthase</fullName>
        </alternativeName>
    </domain>
</protein>
<feature type="domain" description="Riboflavin kinase" evidence="16">
    <location>
        <begin position="181"/>
        <end position="307"/>
    </location>
</feature>
<evidence type="ECO:0000256" key="12">
    <source>
        <dbReference type="ARBA" id="ARBA00023268"/>
    </source>
</evidence>
<evidence type="ECO:0000256" key="10">
    <source>
        <dbReference type="ARBA" id="ARBA00022827"/>
    </source>
</evidence>
<evidence type="ECO:0000256" key="14">
    <source>
        <dbReference type="ARBA" id="ARBA00049494"/>
    </source>
</evidence>
<comment type="pathway">
    <text evidence="2 15">Cofactor biosynthesis; FAD biosynthesis; FAD from FMN: step 1/1.</text>
</comment>
<dbReference type="SMART" id="SM00904">
    <property type="entry name" value="Flavokinase"/>
    <property type="match status" value="1"/>
</dbReference>
<dbReference type="NCBIfam" id="TIGR00083">
    <property type="entry name" value="ribF"/>
    <property type="match status" value="1"/>
</dbReference>
<evidence type="ECO:0000256" key="5">
    <source>
        <dbReference type="ARBA" id="ARBA00022643"/>
    </source>
</evidence>
<evidence type="ECO:0000256" key="1">
    <source>
        <dbReference type="ARBA" id="ARBA00002121"/>
    </source>
</evidence>
<keyword evidence="19" id="KW-1185">Reference proteome</keyword>
<evidence type="ECO:0000256" key="15">
    <source>
        <dbReference type="PIRNR" id="PIRNR004491"/>
    </source>
</evidence>
<evidence type="ECO:0000313" key="19">
    <source>
        <dbReference type="Proteomes" id="UP000443070"/>
    </source>
</evidence>
<comment type="similarity">
    <text evidence="15">Belongs to the ribF family.</text>
</comment>
<evidence type="ECO:0000256" key="11">
    <source>
        <dbReference type="ARBA" id="ARBA00022840"/>
    </source>
</evidence>
<dbReference type="SUPFAM" id="SSF52374">
    <property type="entry name" value="Nucleotidylyl transferase"/>
    <property type="match status" value="1"/>
</dbReference>
<evidence type="ECO:0000256" key="8">
    <source>
        <dbReference type="ARBA" id="ARBA00022741"/>
    </source>
</evidence>
<dbReference type="CDD" id="cd02064">
    <property type="entry name" value="FAD_synthetase_N"/>
    <property type="match status" value="1"/>
</dbReference>
<dbReference type="EMBL" id="WNBW01000001">
    <property type="protein sequence ID" value="MTU03356.1"/>
    <property type="molecule type" value="Genomic_DNA"/>
</dbReference>
<dbReference type="EC" id="2.7.7.2" evidence="15"/>
<dbReference type="InterPro" id="IPR002606">
    <property type="entry name" value="Riboflavin_kinase_bac"/>
</dbReference>
<dbReference type="GO" id="GO:0009398">
    <property type="term" value="P:FMN biosynthetic process"/>
    <property type="evidence" value="ECO:0007669"/>
    <property type="project" value="UniProtKB-UniRule"/>
</dbReference>
<dbReference type="GO" id="GO:0008531">
    <property type="term" value="F:riboflavin kinase activity"/>
    <property type="evidence" value="ECO:0007669"/>
    <property type="project" value="UniProtKB-UniRule"/>
</dbReference>
<dbReference type="UniPathway" id="UPA00276">
    <property type="reaction ID" value="UER00406"/>
</dbReference>
<evidence type="ECO:0000256" key="6">
    <source>
        <dbReference type="ARBA" id="ARBA00022679"/>
    </source>
</evidence>
<keyword evidence="4 15" id="KW-0285">Flavoprotein</keyword>
<dbReference type="NCBIfam" id="NF004162">
    <property type="entry name" value="PRK05627.1-5"/>
    <property type="match status" value="1"/>
</dbReference>
<evidence type="ECO:0000256" key="3">
    <source>
        <dbReference type="ARBA" id="ARBA00005201"/>
    </source>
</evidence>
<evidence type="ECO:0000259" key="16">
    <source>
        <dbReference type="SMART" id="SM00904"/>
    </source>
</evidence>
<evidence type="ECO:0000313" key="20">
    <source>
        <dbReference type="Proteomes" id="UP000484547"/>
    </source>
</evidence>
<dbReference type="Proteomes" id="UP000443070">
    <property type="component" value="Unassembled WGS sequence"/>
</dbReference>
<dbReference type="InterPro" id="IPR014729">
    <property type="entry name" value="Rossmann-like_a/b/a_fold"/>
</dbReference>
<dbReference type="NCBIfam" id="TIGR00125">
    <property type="entry name" value="cyt_tran_rel"/>
    <property type="match status" value="1"/>
</dbReference>
<dbReference type="NCBIfam" id="NF004160">
    <property type="entry name" value="PRK05627.1-3"/>
    <property type="match status" value="1"/>
</dbReference>
<proteinExistence type="inferred from homology"/>
<dbReference type="InterPro" id="IPR023468">
    <property type="entry name" value="Riboflavin_kinase"/>
</dbReference>
<dbReference type="Pfam" id="PF06574">
    <property type="entry name" value="FAD_syn"/>
    <property type="match status" value="1"/>
</dbReference>
<sequence length="311" mass="34858">MEIITSLEAVKTEYSPSVIALGTFDGLHLGHQDIIKTARDYAQKHGLKLIVFTFSNHPLSLIKPDLVPVRIITQQQKIKYLEKLGVDILVNVPFDHDLAGLSPDEFLKKLAVFNYRCLVVGENFSYGFLGSGKTDTLQRTGLHDHFTVIIRQLVKCGKNVISSTGIRSLIQAGHVEHANQMLGRAYALTGIVTHGAQRGRTIGFPTANIELQRSETAVPATGGYAVKIKVGDKLYFGMANIGNNPTFGDVEHARLEVNLFDFKGDLYGREITVYFYKYIRGEEKFASIDELKARITEDRENIKNYFQCYKK</sequence>
<keyword evidence="12" id="KW-0511">Multifunctional enzyme</keyword>
<dbReference type="PANTHER" id="PTHR22749:SF6">
    <property type="entry name" value="RIBOFLAVIN KINASE"/>
    <property type="match status" value="1"/>
</dbReference>
<dbReference type="RefSeq" id="WP_155163635.1">
    <property type="nucleotide sequence ID" value="NZ_WNBG01000001.1"/>
</dbReference>
<keyword evidence="11 15" id="KW-0067">ATP-binding</keyword>
<evidence type="ECO:0000256" key="7">
    <source>
        <dbReference type="ARBA" id="ARBA00022695"/>
    </source>
</evidence>
<evidence type="ECO:0000256" key="9">
    <source>
        <dbReference type="ARBA" id="ARBA00022777"/>
    </source>
</evidence>
<keyword evidence="5 15" id="KW-0288">FMN</keyword>
<organism evidence="17 20">
    <name type="scientific">Phascolarctobacterium faecium</name>
    <dbReference type="NCBI Taxonomy" id="33025"/>
    <lineage>
        <taxon>Bacteria</taxon>
        <taxon>Bacillati</taxon>
        <taxon>Bacillota</taxon>
        <taxon>Negativicutes</taxon>
        <taxon>Acidaminococcales</taxon>
        <taxon>Acidaminococcaceae</taxon>
        <taxon>Phascolarctobacterium</taxon>
    </lineage>
</organism>
<dbReference type="GO" id="GO:0009231">
    <property type="term" value="P:riboflavin biosynthetic process"/>
    <property type="evidence" value="ECO:0007669"/>
    <property type="project" value="InterPro"/>
</dbReference>
<dbReference type="PIRSF" id="PIRSF004491">
    <property type="entry name" value="FAD_Synth"/>
    <property type="match status" value="1"/>
</dbReference>
<dbReference type="InterPro" id="IPR015864">
    <property type="entry name" value="FAD_synthase"/>
</dbReference>
<reference evidence="19 20" key="1">
    <citation type="journal article" date="2019" name="Nat. Med.">
        <title>A library of human gut bacterial isolates paired with longitudinal multiomics data enables mechanistic microbiome research.</title>
        <authorList>
            <person name="Poyet M."/>
            <person name="Groussin M."/>
            <person name="Gibbons S.M."/>
            <person name="Avila-Pacheco J."/>
            <person name="Jiang X."/>
            <person name="Kearney S.M."/>
            <person name="Perrotta A.R."/>
            <person name="Berdy B."/>
            <person name="Zhao S."/>
            <person name="Lieberman T.D."/>
            <person name="Swanson P.K."/>
            <person name="Smith M."/>
            <person name="Roesemann S."/>
            <person name="Alexander J.E."/>
            <person name="Rich S.A."/>
            <person name="Livny J."/>
            <person name="Vlamakis H."/>
            <person name="Clish C."/>
            <person name="Bullock K."/>
            <person name="Deik A."/>
            <person name="Scott J."/>
            <person name="Pierce K.A."/>
            <person name="Xavier R.J."/>
            <person name="Alm E.J."/>
        </authorList>
    </citation>
    <scope>NUCLEOTIDE SEQUENCE [LARGE SCALE GENOMIC DNA]</scope>
    <source>
        <strain evidence="17 20">BIOML-A13</strain>
        <strain evidence="18 19">BIOML-A3</strain>
    </source>
</reference>
<dbReference type="FunFam" id="2.40.30.30:FF:000003">
    <property type="entry name" value="Riboflavin biosynthesis protein"/>
    <property type="match status" value="1"/>
</dbReference>
<keyword evidence="9 15" id="KW-0418">Kinase</keyword>
<accession>A0A7X3BUW0</accession>
<evidence type="ECO:0000313" key="18">
    <source>
        <dbReference type="EMBL" id="MTU03356.1"/>
    </source>
</evidence>
<dbReference type="InterPro" id="IPR023465">
    <property type="entry name" value="Riboflavin_kinase_dom_sf"/>
</dbReference>
<dbReference type="PANTHER" id="PTHR22749">
    <property type="entry name" value="RIBOFLAVIN KINASE/FMN ADENYLYLTRANSFERASE"/>
    <property type="match status" value="1"/>
</dbReference>
<keyword evidence="6 15" id="KW-0808">Transferase</keyword>
<evidence type="ECO:0000313" key="17">
    <source>
        <dbReference type="EMBL" id="MTT75224.1"/>
    </source>
</evidence>
<dbReference type="SUPFAM" id="SSF82114">
    <property type="entry name" value="Riboflavin kinase-like"/>
    <property type="match status" value="1"/>
</dbReference>
<dbReference type="EC" id="2.7.1.26" evidence="15"/>
<dbReference type="Gene3D" id="2.40.30.30">
    <property type="entry name" value="Riboflavin kinase-like"/>
    <property type="match status" value="1"/>
</dbReference>
<gene>
    <name evidence="17" type="ORF">GMD11_02935</name>
    <name evidence="18" type="ORF">GMD18_02935</name>
</gene>
<dbReference type="Proteomes" id="UP000484547">
    <property type="component" value="Unassembled WGS sequence"/>
</dbReference>
<dbReference type="OrthoDB" id="9803667at2"/>
<evidence type="ECO:0000256" key="13">
    <source>
        <dbReference type="ARBA" id="ARBA00047880"/>
    </source>
</evidence>
<keyword evidence="8 15" id="KW-0547">Nucleotide-binding</keyword>
<dbReference type="InterPro" id="IPR015865">
    <property type="entry name" value="Riboflavin_kinase_bac/euk"/>
</dbReference>
<name>A0A7X3BUW0_9FIRM</name>
<comment type="catalytic activity">
    <reaction evidence="14 15">
        <text>FMN + ATP + H(+) = FAD + diphosphate</text>
        <dbReference type="Rhea" id="RHEA:17237"/>
        <dbReference type="ChEBI" id="CHEBI:15378"/>
        <dbReference type="ChEBI" id="CHEBI:30616"/>
        <dbReference type="ChEBI" id="CHEBI:33019"/>
        <dbReference type="ChEBI" id="CHEBI:57692"/>
        <dbReference type="ChEBI" id="CHEBI:58210"/>
        <dbReference type="EC" id="2.7.7.2"/>
    </reaction>
</comment>
<dbReference type="GO" id="GO:0003919">
    <property type="term" value="F:FMN adenylyltransferase activity"/>
    <property type="evidence" value="ECO:0007669"/>
    <property type="project" value="UniProtKB-UniRule"/>
</dbReference>
<dbReference type="Pfam" id="PF01687">
    <property type="entry name" value="Flavokinase"/>
    <property type="match status" value="1"/>
</dbReference>
<comment type="catalytic activity">
    <reaction evidence="13 15">
        <text>riboflavin + ATP = FMN + ADP + H(+)</text>
        <dbReference type="Rhea" id="RHEA:14357"/>
        <dbReference type="ChEBI" id="CHEBI:15378"/>
        <dbReference type="ChEBI" id="CHEBI:30616"/>
        <dbReference type="ChEBI" id="CHEBI:57986"/>
        <dbReference type="ChEBI" id="CHEBI:58210"/>
        <dbReference type="ChEBI" id="CHEBI:456216"/>
        <dbReference type="EC" id="2.7.1.26"/>
    </reaction>
</comment>
<comment type="function">
    <text evidence="1">Catalyzes the phosphorylation of riboflavin to FMN followed by the adenylation of FMN to FAD.</text>
</comment>
<keyword evidence="7 15" id="KW-0548">Nucleotidyltransferase</keyword>
<dbReference type="AlphaFoldDB" id="A0A7X3BUW0"/>
<dbReference type="InterPro" id="IPR004821">
    <property type="entry name" value="Cyt_trans-like"/>
</dbReference>
<dbReference type="UniPathway" id="UPA00277">
    <property type="reaction ID" value="UER00407"/>
</dbReference>
<evidence type="ECO:0000256" key="4">
    <source>
        <dbReference type="ARBA" id="ARBA00022630"/>
    </source>
</evidence>
<comment type="caution">
    <text evidence="17">The sequence shown here is derived from an EMBL/GenBank/DDBJ whole genome shotgun (WGS) entry which is preliminary data.</text>
</comment>
<dbReference type="EMBL" id="WNBM01000001">
    <property type="protein sequence ID" value="MTT75224.1"/>
    <property type="molecule type" value="Genomic_DNA"/>
</dbReference>